<sequence length="370" mass="41932">MSRRLLVAFIVLAVAFMTGCYDRVDMENVAFPLTLGLDLDEKEDLIVYVIEPVFGEKIKKKSNEIAVKAQSLRQARGEFDRYSMGVFIGRQIQQILVGRRVLQHDGWFQLLDVFYRDAKNSLTPTVIAVDGPVSEFISLHSEDKPILPLFLNGMIESKSSYSETVKADLQDLHHQMFEKGITPVVSEIKYKKDVYLEGTTLLDHKGVYAASLNKDETIFLNILKKKSDIAHLSFNIPGVSAESPLVTGLLSFTVSEADTKIKTSFRDDRFRFEIKVDMPITLTERVFSYHVEKNKKDLEEIIAKQAEQKMIKLIKKIQKAKIDPIGLGLYARAYEYKSYKRVEEHWGEALSGAEIDVTVDVTITGSGPVR</sequence>
<dbReference type="InterPro" id="IPR008844">
    <property type="entry name" value="Spore_GerAC-like"/>
</dbReference>
<evidence type="ECO:0000256" key="4">
    <source>
        <dbReference type="ARBA" id="ARBA00022729"/>
    </source>
</evidence>
<dbReference type="PROSITE" id="PS51257">
    <property type="entry name" value="PROKAR_LIPOPROTEIN"/>
    <property type="match status" value="1"/>
</dbReference>
<dbReference type="PANTHER" id="PTHR35789">
    <property type="entry name" value="SPORE GERMINATION PROTEIN B3"/>
    <property type="match status" value="1"/>
</dbReference>
<evidence type="ECO:0000256" key="2">
    <source>
        <dbReference type="ARBA" id="ARBA00007886"/>
    </source>
</evidence>
<evidence type="ECO:0000256" key="1">
    <source>
        <dbReference type="ARBA" id="ARBA00004635"/>
    </source>
</evidence>
<dbReference type="Pfam" id="PF05504">
    <property type="entry name" value="Spore_GerAC"/>
    <property type="match status" value="1"/>
</dbReference>
<comment type="subcellular location">
    <subcellularLocation>
        <location evidence="1">Membrane</location>
        <topology evidence="1">Lipid-anchor</topology>
    </subcellularLocation>
</comment>
<name>A0A927CK20_9BACL</name>
<dbReference type="Proteomes" id="UP000632125">
    <property type="component" value="Unassembled WGS sequence"/>
</dbReference>
<dbReference type="GO" id="GO:0009847">
    <property type="term" value="P:spore germination"/>
    <property type="evidence" value="ECO:0007669"/>
    <property type="project" value="InterPro"/>
</dbReference>
<keyword evidence="11" id="KW-1185">Reference proteome</keyword>
<dbReference type="AlphaFoldDB" id="A0A927CK20"/>
<evidence type="ECO:0000256" key="7">
    <source>
        <dbReference type="ARBA" id="ARBA00023288"/>
    </source>
</evidence>
<comment type="caution">
    <text evidence="10">The sequence shown here is derived from an EMBL/GenBank/DDBJ whole genome shotgun (WGS) entry which is preliminary data.</text>
</comment>
<protein>
    <submittedName>
        <fullName evidence="10">Ger(X)C family spore germination protein</fullName>
    </submittedName>
</protein>
<keyword evidence="6" id="KW-0564">Palmitate</keyword>
<dbReference type="EMBL" id="JACXIY010000001">
    <property type="protein sequence ID" value="MBD2867115.1"/>
    <property type="molecule type" value="Genomic_DNA"/>
</dbReference>
<feature type="domain" description="Spore germination GerAC-like C-terminal" evidence="8">
    <location>
        <begin position="198"/>
        <end position="367"/>
    </location>
</feature>
<dbReference type="InterPro" id="IPR057336">
    <property type="entry name" value="GerAC_N"/>
</dbReference>
<keyword evidence="7" id="KW-0449">Lipoprotein</keyword>
<evidence type="ECO:0000259" key="8">
    <source>
        <dbReference type="Pfam" id="PF05504"/>
    </source>
</evidence>
<feature type="domain" description="Spore germination protein N-terminal" evidence="9">
    <location>
        <begin position="22"/>
        <end position="189"/>
    </location>
</feature>
<evidence type="ECO:0000256" key="5">
    <source>
        <dbReference type="ARBA" id="ARBA00023136"/>
    </source>
</evidence>
<accession>A0A927CK20</accession>
<keyword evidence="3" id="KW-0309">Germination</keyword>
<dbReference type="NCBIfam" id="TIGR02887">
    <property type="entry name" value="spore_ger_x_C"/>
    <property type="match status" value="1"/>
</dbReference>
<evidence type="ECO:0000313" key="10">
    <source>
        <dbReference type="EMBL" id="MBD2867115.1"/>
    </source>
</evidence>
<dbReference type="InterPro" id="IPR038501">
    <property type="entry name" value="Spore_GerAC_C_sf"/>
</dbReference>
<evidence type="ECO:0000259" key="9">
    <source>
        <dbReference type="Pfam" id="PF25198"/>
    </source>
</evidence>
<comment type="similarity">
    <text evidence="2">Belongs to the GerABKC lipoprotein family.</text>
</comment>
<keyword evidence="4" id="KW-0732">Signal</keyword>
<dbReference type="GO" id="GO:0016020">
    <property type="term" value="C:membrane"/>
    <property type="evidence" value="ECO:0007669"/>
    <property type="project" value="UniProtKB-SubCell"/>
</dbReference>
<organism evidence="10 11">
    <name type="scientific">Paenibacillus arenilitoris</name>
    <dbReference type="NCBI Taxonomy" id="2772299"/>
    <lineage>
        <taxon>Bacteria</taxon>
        <taxon>Bacillati</taxon>
        <taxon>Bacillota</taxon>
        <taxon>Bacilli</taxon>
        <taxon>Bacillales</taxon>
        <taxon>Paenibacillaceae</taxon>
        <taxon>Paenibacillus</taxon>
    </lineage>
</organism>
<keyword evidence="5" id="KW-0472">Membrane</keyword>
<evidence type="ECO:0000256" key="3">
    <source>
        <dbReference type="ARBA" id="ARBA00022544"/>
    </source>
</evidence>
<dbReference type="RefSeq" id="WP_190857393.1">
    <property type="nucleotide sequence ID" value="NZ_JACXIY010000001.1"/>
</dbReference>
<dbReference type="InterPro" id="IPR046953">
    <property type="entry name" value="Spore_GerAC-like_C"/>
</dbReference>
<proteinExistence type="inferred from homology"/>
<dbReference type="PANTHER" id="PTHR35789:SF1">
    <property type="entry name" value="SPORE GERMINATION PROTEIN B3"/>
    <property type="match status" value="1"/>
</dbReference>
<evidence type="ECO:0000256" key="6">
    <source>
        <dbReference type="ARBA" id="ARBA00023139"/>
    </source>
</evidence>
<dbReference type="Gene3D" id="3.30.300.210">
    <property type="entry name" value="Nutrient germinant receptor protein C, domain 3"/>
    <property type="match status" value="1"/>
</dbReference>
<dbReference type="Pfam" id="PF25198">
    <property type="entry name" value="Spore_GerAC_N"/>
    <property type="match status" value="1"/>
</dbReference>
<evidence type="ECO:0000313" key="11">
    <source>
        <dbReference type="Proteomes" id="UP000632125"/>
    </source>
</evidence>
<reference evidence="10" key="1">
    <citation type="submission" date="2020-09" db="EMBL/GenBank/DDBJ databases">
        <title>A novel bacterium of genus Paenibacillus, isolated from South China Sea.</title>
        <authorList>
            <person name="Huang H."/>
            <person name="Mo K."/>
            <person name="Hu Y."/>
        </authorList>
    </citation>
    <scope>NUCLEOTIDE SEQUENCE</scope>
    <source>
        <strain evidence="10">IB182493</strain>
    </source>
</reference>
<gene>
    <name evidence="10" type="ORF">IDH41_00890</name>
</gene>